<protein>
    <submittedName>
        <fullName evidence="8">Cobalamin biosynthesis protein CbiM</fullName>
    </submittedName>
</protein>
<evidence type="ECO:0000256" key="3">
    <source>
        <dbReference type="ARBA" id="ARBA00022475"/>
    </source>
</evidence>
<dbReference type="NCBIfam" id="NF004909">
    <property type="entry name" value="PRK06265.2-5"/>
    <property type="match status" value="1"/>
</dbReference>
<keyword evidence="9" id="KW-1185">Reference proteome</keyword>
<dbReference type="AlphaFoldDB" id="A0A2P8R0V9"/>
<proteinExistence type="predicted"/>
<dbReference type="EMBL" id="PDHH01000003">
    <property type="protein sequence ID" value="PSM52119.1"/>
    <property type="molecule type" value="Genomic_DNA"/>
</dbReference>
<dbReference type="OrthoDB" id="9792317at2"/>
<evidence type="ECO:0000256" key="6">
    <source>
        <dbReference type="ARBA" id="ARBA00023136"/>
    </source>
</evidence>
<feature type="transmembrane region" description="Helical" evidence="7">
    <location>
        <begin position="130"/>
        <end position="151"/>
    </location>
</feature>
<evidence type="ECO:0000256" key="5">
    <source>
        <dbReference type="ARBA" id="ARBA00022989"/>
    </source>
</evidence>
<dbReference type="PANTHER" id="PTHR34229">
    <property type="entry name" value="METAL TRANSPORT PROTEIN HI_1621-RELATED"/>
    <property type="match status" value="1"/>
</dbReference>
<evidence type="ECO:0000256" key="7">
    <source>
        <dbReference type="SAM" id="Phobius"/>
    </source>
</evidence>
<evidence type="ECO:0000313" key="9">
    <source>
        <dbReference type="Proteomes" id="UP000240535"/>
    </source>
</evidence>
<feature type="transmembrane region" description="Helical" evidence="7">
    <location>
        <begin position="12"/>
        <end position="29"/>
    </location>
</feature>
<comment type="subcellular location">
    <subcellularLocation>
        <location evidence="1">Cell membrane</location>
        <topology evidence="1">Multi-pass membrane protein</topology>
    </subcellularLocation>
</comment>
<keyword evidence="3" id="KW-1003">Cell membrane</keyword>
<dbReference type="Proteomes" id="UP000240535">
    <property type="component" value="Unassembled WGS sequence"/>
</dbReference>
<sequence length="195" mass="21070">MHISEGILNQEIIISTSVIALACVFYTAYKLDKNDIAKTACMSAVFIIASFIHVPIGPASIHLVLSGLIGAFLGINAILAIFIALTLQAFLFGFGGVSVIGVNLIIVGFPALLGRYFLRLSFKKYKKTMWFLAGFTPILISSALLSLILVLNGKSFIAIAALILFSNSILMVVEGVITMFALNYIYKIDKGILKC</sequence>
<evidence type="ECO:0000256" key="2">
    <source>
        <dbReference type="ARBA" id="ARBA00022448"/>
    </source>
</evidence>
<dbReference type="GO" id="GO:0000041">
    <property type="term" value="P:transition metal ion transport"/>
    <property type="evidence" value="ECO:0007669"/>
    <property type="project" value="InterPro"/>
</dbReference>
<accession>A0A2P8R0V9</accession>
<keyword evidence="4 7" id="KW-0812">Transmembrane</keyword>
<feature type="transmembrane region" description="Helical" evidence="7">
    <location>
        <begin position="63"/>
        <end position="85"/>
    </location>
</feature>
<evidence type="ECO:0000256" key="4">
    <source>
        <dbReference type="ARBA" id="ARBA00022692"/>
    </source>
</evidence>
<dbReference type="InterPro" id="IPR002751">
    <property type="entry name" value="CbiM/NikMN"/>
</dbReference>
<organism evidence="8 9">
    <name type="scientific">Campylobacter blaseri</name>
    <dbReference type="NCBI Taxonomy" id="2042961"/>
    <lineage>
        <taxon>Bacteria</taxon>
        <taxon>Pseudomonadati</taxon>
        <taxon>Campylobacterota</taxon>
        <taxon>Epsilonproteobacteria</taxon>
        <taxon>Campylobacterales</taxon>
        <taxon>Campylobacteraceae</taxon>
        <taxon>Campylobacter</taxon>
    </lineage>
</organism>
<keyword evidence="5 7" id="KW-1133">Transmembrane helix</keyword>
<dbReference type="Pfam" id="PF01891">
    <property type="entry name" value="CbiM"/>
    <property type="match status" value="1"/>
</dbReference>
<feature type="transmembrane region" description="Helical" evidence="7">
    <location>
        <begin position="157"/>
        <end position="186"/>
    </location>
</feature>
<comment type="caution">
    <text evidence="8">The sequence shown here is derived from an EMBL/GenBank/DDBJ whole genome shotgun (WGS) entry which is preliminary data.</text>
</comment>
<gene>
    <name evidence="8" type="ORF">CQ405_03415</name>
</gene>
<dbReference type="Gene3D" id="1.10.1760.20">
    <property type="match status" value="1"/>
</dbReference>
<evidence type="ECO:0000313" key="8">
    <source>
        <dbReference type="EMBL" id="PSM52119.1"/>
    </source>
</evidence>
<keyword evidence="2" id="KW-0813">Transport</keyword>
<dbReference type="GO" id="GO:0005886">
    <property type="term" value="C:plasma membrane"/>
    <property type="evidence" value="ECO:0007669"/>
    <property type="project" value="UniProtKB-SubCell"/>
</dbReference>
<feature type="transmembrane region" description="Helical" evidence="7">
    <location>
        <begin position="91"/>
        <end position="118"/>
    </location>
</feature>
<feature type="transmembrane region" description="Helical" evidence="7">
    <location>
        <begin position="35"/>
        <end position="56"/>
    </location>
</feature>
<dbReference type="PANTHER" id="PTHR34229:SF1">
    <property type="entry name" value="METAL TRANSPORT PROTEIN HI_1621-RELATED"/>
    <property type="match status" value="1"/>
</dbReference>
<evidence type="ECO:0000256" key="1">
    <source>
        <dbReference type="ARBA" id="ARBA00004651"/>
    </source>
</evidence>
<name>A0A2P8R0V9_9BACT</name>
<reference evidence="9" key="1">
    <citation type="submission" date="2017-10" db="EMBL/GenBank/DDBJ databases">
        <title>Campylobacter species from seals.</title>
        <authorList>
            <person name="Gilbert M.J."/>
            <person name="Zomer A.L."/>
            <person name="Timmerman A.J."/>
            <person name="Duim B."/>
            <person name="Wagenaar J.A."/>
        </authorList>
    </citation>
    <scope>NUCLEOTIDE SEQUENCE [LARGE SCALE GENOMIC DNA]</scope>
    <source>
        <strain evidence="9">17S00004-5</strain>
    </source>
</reference>
<keyword evidence="6 7" id="KW-0472">Membrane</keyword>
<dbReference type="RefSeq" id="WP_106870659.1">
    <property type="nucleotide sequence ID" value="NZ_CP053841.1"/>
</dbReference>